<feature type="repeat" description="ARM" evidence="12">
    <location>
        <begin position="249"/>
        <end position="292"/>
    </location>
</feature>
<dbReference type="GO" id="GO:0016055">
    <property type="term" value="P:Wnt signaling pathway"/>
    <property type="evidence" value="ECO:0007669"/>
    <property type="project" value="UniProtKB-KW"/>
</dbReference>
<evidence type="ECO:0000256" key="2">
    <source>
        <dbReference type="ARBA" id="ARBA00004413"/>
    </source>
</evidence>
<feature type="repeat" description="ARM" evidence="12">
    <location>
        <begin position="375"/>
        <end position="418"/>
    </location>
</feature>
<evidence type="ECO:0000256" key="3">
    <source>
        <dbReference type="ARBA" id="ARBA00004496"/>
    </source>
</evidence>
<dbReference type="CDD" id="cd21726">
    <property type="entry name" value="CTNNAbd_dArm"/>
    <property type="match status" value="1"/>
</dbReference>
<feature type="repeat" description="ARM" evidence="12">
    <location>
        <begin position="656"/>
        <end position="698"/>
    </location>
</feature>
<feature type="repeat" description="ARM" evidence="12">
    <location>
        <begin position="545"/>
        <end position="588"/>
    </location>
</feature>
<dbReference type="PROSITE" id="PS50176">
    <property type="entry name" value="ARM_REPEAT"/>
    <property type="match status" value="9"/>
</dbReference>
<evidence type="ECO:0000256" key="10">
    <source>
        <dbReference type="ARBA" id="ARBA00022889"/>
    </source>
</evidence>
<dbReference type="Gene3D" id="1.25.10.10">
    <property type="entry name" value="Leucine-rich Repeat Variant"/>
    <property type="match status" value="1"/>
</dbReference>
<feature type="repeat" description="ARM" evidence="12">
    <location>
        <begin position="207"/>
        <end position="249"/>
    </location>
</feature>
<dbReference type="GO" id="GO:0005911">
    <property type="term" value="C:cell-cell junction"/>
    <property type="evidence" value="ECO:0007669"/>
    <property type="project" value="UniProtKB-ARBA"/>
</dbReference>
<name>A0AAD9R989_9HYME</name>
<reference evidence="13" key="2">
    <citation type="journal article" date="2023" name="Commun. Biol.">
        <title>Intrasexual cuticular hydrocarbon dimorphism in a wasp sheds light on hydrocarbon biosynthesis genes in Hymenoptera.</title>
        <authorList>
            <person name="Moris V.C."/>
            <person name="Podsiadlowski L."/>
            <person name="Martin S."/>
            <person name="Oeyen J.P."/>
            <person name="Donath A."/>
            <person name="Petersen M."/>
            <person name="Wilbrandt J."/>
            <person name="Misof B."/>
            <person name="Liedtke D."/>
            <person name="Thamm M."/>
            <person name="Scheiner R."/>
            <person name="Schmitt T."/>
            <person name="Niehuis O."/>
        </authorList>
    </citation>
    <scope>NUCLEOTIDE SEQUENCE</scope>
    <source>
        <strain evidence="13">GBR_01_08_01A</strain>
    </source>
</reference>
<evidence type="ECO:0000256" key="6">
    <source>
        <dbReference type="ARBA" id="ARBA00022490"/>
    </source>
</evidence>
<dbReference type="PANTHER" id="PTHR45976">
    <property type="entry name" value="ARMADILLO SEGMENT POLARITY PROTEIN"/>
    <property type="match status" value="1"/>
</dbReference>
<comment type="caution">
    <text evidence="13">The sequence shown here is derived from an EMBL/GenBank/DDBJ whole genome shotgun (WGS) entry which is preliminary data.</text>
</comment>
<keyword evidence="8" id="KW-0217">Developmental protein</keyword>
<dbReference type="AlphaFoldDB" id="A0AAD9R989"/>
<evidence type="ECO:0000313" key="14">
    <source>
        <dbReference type="Proteomes" id="UP001258017"/>
    </source>
</evidence>
<reference evidence="13" key="1">
    <citation type="submission" date="2021-08" db="EMBL/GenBank/DDBJ databases">
        <authorList>
            <person name="Misof B."/>
            <person name="Oliver O."/>
            <person name="Podsiadlowski L."/>
            <person name="Donath A."/>
            <person name="Peters R."/>
            <person name="Mayer C."/>
            <person name="Rust J."/>
            <person name="Gunkel S."/>
            <person name="Lesny P."/>
            <person name="Martin S."/>
            <person name="Oeyen J.P."/>
            <person name="Petersen M."/>
            <person name="Panagiotis P."/>
            <person name="Wilbrandt J."/>
            <person name="Tanja T."/>
        </authorList>
    </citation>
    <scope>NUCLEOTIDE SEQUENCE</scope>
    <source>
        <strain evidence="13">GBR_01_08_01A</strain>
        <tissue evidence="13">Thorax + abdomen</tissue>
    </source>
</reference>
<dbReference type="InterPro" id="IPR016024">
    <property type="entry name" value="ARM-type_fold"/>
</dbReference>
<accession>A0AAD9R989</accession>
<dbReference type="GO" id="GO:0005886">
    <property type="term" value="C:plasma membrane"/>
    <property type="evidence" value="ECO:0007669"/>
    <property type="project" value="UniProtKB-SubCell"/>
</dbReference>
<dbReference type="SMART" id="SM00185">
    <property type="entry name" value="ARM"/>
    <property type="match status" value="12"/>
</dbReference>
<proteinExistence type="inferred from homology"/>
<evidence type="ECO:0000313" key="13">
    <source>
        <dbReference type="EMBL" id="KAK2575542.1"/>
    </source>
</evidence>
<keyword evidence="9" id="KW-0677">Repeat</keyword>
<dbReference type="FunFam" id="1.25.10.10:FF:000015">
    <property type="entry name" value="Catenin beta-1"/>
    <property type="match status" value="1"/>
</dbReference>
<evidence type="ECO:0000256" key="8">
    <source>
        <dbReference type="ARBA" id="ARBA00022716"/>
    </source>
</evidence>
<dbReference type="GO" id="GO:0005737">
    <property type="term" value="C:cytoplasm"/>
    <property type="evidence" value="ECO:0007669"/>
    <property type="project" value="UniProtKB-SubCell"/>
</dbReference>
<organism evidence="13 14">
    <name type="scientific">Odynerus spinipes</name>
    <dbReference type="NCBI Taxonomy" id="1348599"/>
    <lineage>
        <taxon>Eukaryota</taxon>
        <taxon>Metazoa</taxon>
        <taxon>Ecdysozoa</taxon>
        <taxon>Arthropoda</taxon>
        <taxon>Hexapoda</taxon>
        <taxon>Insecta</taxon>
        <taxon>Pterygota</taxon>
        <taxon>Neoptera</taxon>
        <taxon>Endopterygota</taxon>
        <taxon>Hymenoptera</taxon>
        <taxon>Apocrita</taxon>
        <taxon>Aculeata</taxon>
        <taxon>Vespoidea</taxon>
        <taxon>Vespidae</taxon>
        <taxon>Eumeninae</taxon>
        <taxon>Odynerus</taxon>
    </lineage>
</organism>
<dbReference type="GO" id="GO:0045296">
    <property type="term" value="F:cadherin binding"/>
    <property type="evidence" value="ECO:0007669"/>
    <property type="project" value="InterPro"/>
</dbReference>
<evidence type="ECO:0000256" key="4">
    <source>
        <dbReference type="ARBA" id="ARBA00005462"/>
    </source>
</evidence>
<dbReference type="Proteomes" id="UP001258017">
    <property type="component" value="Unassembled WGS sequence"/>
</dbReference>
<keyword evidence="7" id="KW-0879">Wnt signaling pathway</keyword>
<feature type="repeat" description="ARM" evidence="12">
    <location>
        <begin position="291"/>
        <end position="333"/>
    </location>
</feature>
<keyword evidence="10" id="KW-0130">Cell adhesion</keyword>
<dbReference type="SUPFAM" id="SSF48371">
    <property type="entry name" value="ARM repeat"/>
    <property type="match status" value="1"/>
</dbReference>
<evidence type="ECO:0000256" key="12">
    <source>
        <dbReference type="PROSITE-ProRule" id="PRU00259"/>
    </source>
</evidence>
<dbReference type="GO" id="GO:0007155">
    <property type="term" value="P:cell adhesion"/>
    <property type="evidence" value="ECO:0007669"/>
    <property type="project" value="UniProtKB-KW"/>
</dbReference>
<evidence type="ECO:0000256" key="7">
    <source>
        <dbReference type="ARBA" id="ARBA00022687"/>
    </source>
</evidence>
<feature type="repeat" description="ARM" evidence="12">
    <location>
        <begin position="498"/>
        <end position="540"/>
    </location>
</feature>
<keyword evidence="14" id="KW-1185">Reference proteome</keyword>
<evidence type="ECO:0000256" key="9">
    <source>
        <dbReference type="ARBA" id="ARBA00022737"/>
    </source>
</evidence>
<dbReference type="InterPro" id="IPR013284">
    <property type="entry name" value="Beta-catenin"/>
</dbReference>
<feature type="repeat" description="ARM" evidence="12">
    <location>
        <begin position="456"/>
        <end position="498"/>
    </location>
</feature>
<protein>
    <recommendedName>
        <fullName evidence="5">Armadillo segment polarity protein</fullName>
    </recommendedName>
</protein>
<sequence length="857" mass="93730">MLNLKYETSTFANLSVKEATEEERLVGRQASRARGIDTVWIDSLVGTMSYQMSSNQSRPMSHGNYQGPGDLPMGSAKEQTLLWQQNSYIGDSGIHSGAVTQAPSLSGKEDDEMEGDPLMFDLDQGFAQGFTQDQVDEMNQQLSHTRSQRVRAAMFPETLEEGIEIPSTQFDPAQPTAVQRLAEPSQMLKHAVVNLINYQDDADLATRAIPELIKLLNDEDQVVVSQAAMMVHQLSKKEASRHAIMNSSQMVAALVRAISNSDDLESTKAAVGTLHNLSHHRQGLLAIFKSGGIPALVKLLSSPMESVLFYAITTLHNLLLHQDGSKMAVRLAGGLQKMVALLQRNNVKFLAIVTDCLQILAYGNQESKLIILASQGPIELVRIMRSYDYEKLLWTTSRILKVLSVCPSNKPAIVEAGGMQALAMHLGNPSQRFVQNCLWTLRNLSDAGTKVDGLEGLLQSLVQVLGSTDVNVVTCAAGILSNLTCNNQRNKVTVCQVGGVDALVRTIINAGDREEITEPAVCALRHLTSRHGEAEMAQNSVRLNYGIQVIVKLLHPPSRWPLAKAVIGLIRNLALCPANHGPLRDHGAIHHLVRLLMRAFQATQRQRTSVAITGNQQAPATYADGVRMEEIVEGTVGALHILARESHNRAIIRSQSVIPMFVQLLFNEIENIQRVAAGVLCELAADKEGAEMIEHEGATAPLTELLHSRNEGVATYAAAVLFRMSEDKPQEYKKRLSMELTNSLLREDTNLWNNADFGMGPDLQDMLGPDQGYDGMYGQGPPSVHSSHGGRGYQPQGYDQIPVDSMQGLEIGGGSTYGAMDTMDVAHEGDLSFDHLEELPAPPQDNNQVAAWYDTDL</sequence>
<dbReference type="InterPro" id="IPR000225">
    <property type="entry name" value="Armadillo"/>
</dbReference>
<dbReference type="PRINTS" id="PR01869">
    <property type="entry name" value="BCATNINFAMLY"/>
</dbReference>
<comment type="subcellular location">
    <subcellularLocation>
        <location evidence="1">Cell junction</location>
    </subcellularLocation>
    <subcellularLocation>
        <location evidence="2">Cell membrane</location>
        <topology evidence="2">Peripheral membrane protein</topology>
        <orientation evidence="2">Cytoplasmic side</orientation>
    </subcellularLocation>
    <subcellularLocation>
        <location evidence="3">Cytoplasm</location>
    </subcellularLocation>
</comment>
<dbReference type="InterPro" id="IPR011989">
    <property type="entry name" value="ARM-like"/>
</dbReference>
<gene>
    <name evidence="13" type="ORF">KPH14_011262</name>
</gene>
<dbReference type="EMBL" id="JAIFRP010004413">
    <property type="protein sequence ID" value="KAK2575542.1"/>
    <property type="molecule type" value="Genomic_DNA"/>
</dbReference>
<keyword evidence="11" id="KW-0965">Cell junction</keyword>
<keyword evidence="8" id="KW-0709">Segmentation polarity protein</keyword>
<evidence type="ECO:0000256" key="11">
    <source>
        <dbReference type="ARBA" id="ARBA00022949"/>
    </source>
</evidence>
<feature type="repeat" description="ARM" evidence="12">
    <location>
        <begin position="333"/>
        <end position="375"/>
    </location>
</feature>
<dbReference type="Pfam" id="PF00514">
    <property type="entry name" value="Arm"/>
    <property type="match status" value="4"/>
</dbReference>
<comment type="similarity">
    <text evidence="4">Belongs to the beta-catenin family.</text>
</comment>
<evidence type="ECO:0000256" key="5">
    <source>
        <dbReference type="ARBA" id="ARBA00022289"/>
    </source>
</evidence>
<keyword evidence="6" id="KW-0963">Cytoplasm</keyword>
<dbReference type="GO" id="GO:0007367">
    <property type="term" value="P:segment polarity determination"/>
    <property type="evidence" value="ECO:0007669"/>
    <property type="project" value="UniProtKB-KW"/>
</dbReference>
<evidence type="ECO:0000256" key="1">
    <source>
        <dbReference type="ARBA" id="ARBA00004282"/>
    </source>
</evidence>